<organism evidence="14 15">
    <name type="scientific">Laspinema olomoucense D3b</name>
    <dbReference type="NCBI Taxonomy" id="2953688"/>
    <lineage>
        <taxon>Bacteria</taxon>
        <taxon>Bacillati</taxon>
        <taxon>Cyanobacteriota</taxon>
        <taxon>Cyanophyceae</taxon>
        <taxon>Oscillatoriophycideae</taxon>
        <taxon>Oscillatoriales</taxon>
        <taxon>Laspinemataceae</taxon>
        <taxon>Laspinema</taxon>
        <taxon>Laspinema olomoucense</taxon>
    </lineage>
</organism>
<dbReference type="Gene3D" id="3.30.450.40">
    <property type="match status" value="2"/>
</dbReference>
<dbReference type="CDD" id="cd17546">
    <property type="entry name" value="REC_hyHK_CKI1_RcsC-like"/>
    <property type="match status" value="2"/>
</dbReference>
<dbReference type="InterPro" id="IPR004358">
    <property type="entry name" value="Sig_transdc_His_kin-like_C"/>
</dbReference>
<evidence type="ECO:0000256" key="5">
    <source>
        <dbReference type="ARBA" id="ARBA00022777"/>
    </source>
</evidence>
<dbReference type="InterPro" id="IPR001610">
    <property type="entry name" value="PAC"/>
</dbReference>
<dbReference type="SMART" id="SM00387">
    <property type="entry name" value="HATPase_c"/>
    <property type="match status" value="1"/>
</dbReference>
<feature type="domain" description="Response regulatory" evidence="11">
    <location>
        <begin position="1150"/>
        <end position="1270"/>
    </location>
</feature>
<dbReference type="InterPro" id="IPR000014">
    <property type="entry name" value="PAS"/>
</dbReference>
<dbReference type="SUPFAM" id="SSF47384">
    <property type="entry name" value="Homodimeric domain of signal transducing histidine kinase"/>
    <property type="match status" value="1"/>
</dbReference>
<feature type="domain" description="PAC" evidence="13">
    <location>
        <begin position="299"/>
        <end position="351"/>
    </location>
</feature>
<evidence type="ECO:0000256" key="1">
    <source>
        <dbReference type="ARBA" id="ARBA00000085"/>
    </source>
</evidence>
<dbReference type="SUPFAM" id="SSF52172">
    <property type="entry name" value="CheY-like"/>
    <property type="match status" value="2"/>
</dbReference>
<feature type="region of interest" description="Disordered" evidence="9">
    <location>
        <begin position="172"/>
        <end position="202"/>
    </location>
</feature>
<dbReference type="SMART" id="SM00091">
    <property type="entry name" value="PAS"/>
    <property type="match status" value="2"/>
</dbReference>
<dbReference type="RefSeq" id="WP_261235476.1">
    <property type="nucleotide sequence ID" value="NZ_JAMXFA010000012.1"/>
</dbReference>
<dbReference type="Gene3D" id="1.10.287.130">
    <property type="match status" value="1"/>
</dbReference>
<dbReference type="Gene3D" id="3.30.565.10">
    <property type="entry name" value="Histidine kinase-like ATPase, C-terminal domain"/>
    <property type="match status" value="1"/>
</dbReference>
<accession>A0ABT2N6W7</accession>
<dbReference type="InterPro" id="IPR003594">
    <property type="entry name" value="HATPase_dom"/>
</dbReference>
<dbReference type="SUPFAM" id="SSF55785">
    <property type="entry name" value="PYP-like sensor domain (PAS domain)"/>
    <property type="match status" value="2"/>
</dbReference>
<comment type="catalytic activity">
    <reaction evidence="1">
        <text>ATP + protein L-histidine = ADP + protein N-phospho-L-histidine.</text>
        <dbReference type="EC" id="2.7.13.3"/>
    </reaction>
</comment>
<gene>
    <name evidence="14" type="ORF">NG792_10955</name>
</gene>
<dbReference type="InterPro" id="IPR001789">
    <property type="entry name" value="Sig_transdc_resp-reg_receiver"/>
</dbReference>
<evidence type="ECO:0000256" key="3">
    <source>
        <dbReference type="ARBA" id="ARBA00022553"/>
    </source>
</evidence>
<reference evidence="14 15" key="1">
    <citation type="journal article" date="2022" name="Front. Microbiol.">
        <title>High genomic differentiation and limited gene flow indicate recent cryptic speciation within the genus Laspinema (cyanobacteria).</title>
        <authorList>
            <person name="Stanojkovic A."/>
            <person name="Skoupy S."/>
            <person name="Skaloud P."/>
            <person name="Dvorak P."/>
        </authorList>
    </citation>
    <scope>NUCLEOTIDE SEQUENCE [LARGE SCALE GENOMIC DNA]</scope>
    <source>
        <strain evidence="14 15">D3b</strain>
    </source>
</reference>
<evidence type="ECO:0000259" key="10">
    <source>
        <dbReference type="PROSITE" id="PS50109"/>
    </source>
</evidence>
<dbReference type="InterPro" id="IPR003661">
    <property type="entry name" value="HisK_dim/P_dom"/>
</dbReference>
<protein>
    <recommendedName>
        <fullName evidence="2">histidine kinase</fullName>
        <ecNumber evidence="2">2.7.13.3</ecNumber>
    </recommendedName>
</protein>
<evidence type="ECO:0000313" key="14">
    <source>
        <dbReference type="EMBL" id="MCT7978226.1"/>
    </source>
</evidence>
<dbReference type="Pfam" id="PF13426">
    <property type="entry name" value="PAS_9"/>
    <property type="match status" value="1"/>
</dbReference>
<dbReference type="Gene3D" id="3.30.450.20">
    <property type="entry name" value="PAS domain"/>
    <property type="match status" value="1"/>
</dbReference>
<dbReference type="CDD" id="cd16922">
    <property type="entry name" value="HATPase_EvgS-ArcB-TorS-like"/>
    <property type="match status" value="1"/>
</dbReference>
<sequence length="1272" mass="141602">MCDQTVVTPFKLPSCLSVLRSPIWIFDLEQLQLWWANPAALQLWGAATLEELRQRDFREILGATRPRLKGYCKRFKSGETAIEQWTFYPQGEAVQIACLCSGMEIDQGRLALLVEGVSPGIFPHTGVVNPIRSEKALPQKTDIGPQAIVVRQITDPLTSKTIALIQDNDFPDTGGDRLPSAHPTEVVNPPATDVPNRGKQQSREKSLEATITLQQAILDSANYSIISTGMDGIIYTFNATAERWLGYTAEEIVGKMTPAILHDPMEVVHRAQELSEELGVEIAPGFDVFTAKTRDGKPDEYEWSYIRKDGSRFPVLLSISALRDGTGEITGFLGIASDISDRKRIEAQQNETEVALRSLIEVQAAVDLSLQERLERMLVMGSQRFNLEIGMLGRVEGDRIEILATCYPPSSLFKLFPGDAFNLSQTYDAYPLSQQATLCIESAGQSEVWQTHTAYQVRKLQAYIGTPVFVASELYGTLSFTSHTPRDTAFKDSDRQLVTLMAQWIGGEIERDMAQNAFRAEYQRTLLLGQITREIRQSLDTQQILQTATDLMGRGFHLNRCVILSYSPEASTVDTVAEYLEPGYPSMRGIQIPVQGNPYIQKVFALDHGVASDDVNTDPLLREALPLCHQAQIKSMLAVRTSYQGEPNGTIGLHQCDRFRHWQPQEIELLEAAAVQVGIALAQSELLERERAARSQLAEQNQALKQARESAEVANRAKSEFLATMSHEIRTPMNAVIGMTGLLLDMNLTEEQRDYIETIRTSGDALLTIINDILDFSKIESGKLELENHPFNLQNCIEEALDLFAPKAAEKGLELLYQMEVTTPKQIISDVTRVRQILVNLIGNSVKFTHSGEIVVSVVATPLTPADSQAQLATFLDSANGKISSGLPPLSLDESTPDAYEFQFSIRDTGIGIPPHRLDRLFLPFSQVDASTTRQFGGTGLGLAICKRLSELMGGRMWIESEEGVGSTFYFTLIAHANPKAIDFPEYEHSDQSLLKGKKLLIVDDNATNRQILLKQTQNWGMFPHHAASGSEALAILEVSNHFDLAILDMQMPEMDGLTLAARIQSQPQWQSLPLVMFTSMGKPELLEVEGISVKFAAFINKPIKQSQLYNTLIQVWNETASNSPVKYHSIPRSKKPLIDAEMGNRLPLKILLAEDNIVNQKVALRILERMGYRADVANNGLEVLESLQRISYDVILMDVQMPEMDGLEATRQICKKYGERLHLNKPKIIAMTANAMQGDREICLQAGMDDYITKPIRIEELIKALSLVKTA</sequence>
<dbReference type="InterPro" id="IPR003018">
    <property type="entry name" value="GAF"/>
</dbReference>
<proteinExistence type="predicted"/>
<name>A0ABT2N6W7_9CYAN</name>
<feature type="coiled-coil region" evidence="8">
    <location>
        <begin position="687"/>
        <end position="717"/>
    </location>
</feature>
<feature type="modified residue" description="4-aspartylphosphate" evidence="7">
    <location>
        <position position="1049"/>
    </location>
</feature>
<dbReference type="InterPro" id="IPR011006">
    <property type="entry name" value="CheY-like_superfamily"/>
</dbReference>
<dbReference type="SMART" id="SM00086">
    <property type="entry name" value="PAC"/>
    <property type="match status" value="1"/>
</dbReference>
<dbReference type="SMART" id="SM00065">
    <property type="entry name" value="GAF"/>
    <property type="match status" value="2"/>
</dbReference>
<dbReference type="Gene3D" id="3.40.50.2300">
    <property type="match status" value="2"/>
</dbReference>
<dbReference type="PANTHER" id="PTHR45339:SF1">
    <property type="entry name" value="HYBRID SIGNAL TRANSDUCTION HISTIDINE KINASE J"/>
    <property type="match status" value="1"/>
</dbReference>
<dbReference type="PANTHER" id="PTHR45339">
    <property type="entry name" value="HYBRID SIGNAL TRANSDUCTION HISTIDINE KINASE J"/>
    <property type="match status" value="1"/>
</dbReference>
<dbReference type="InterPro" id="IPR029016">
    <property type="entry name" value="GAF-like_dom_sf"/>
</dbReference>
<evidence type="ECO:0000256" key="4">
    <source>
        <dbReference type="ARBA" id="ARBA00022679"/>
    </source>
</evidence>
<dbReference type="EMBL" id="JAMXFA010000012">
    <property type="protein sequence ID" value="MCT7978226.1"/>
    <property type="molecule type" value="Genomic_DNA"/>
</dbReference>
<dbReference type="InterPro" id="IPR035965">
    <property type="entry name" value="PAS-like_dom_sf"/>
</dbReference>
<comment type="caution">
    <text evidence="14">The sequence shown here is derived from an EMBL/GenBank/DDBJ whole genome shotgun (WGS) entry which is preliminary data.</text>
</comment>
<feature type="domain" description="Histidine kinase" evidence="10">
    <location>
        <begin position="724"/>
        <end position="977"/>
    </location>
</feature>
<dbReference type="Pfam" id="PF13188">
    <property type="entry name" value="PAS_8"/>
    <property type="match status" value="1"/>
</dbReference>
<dbReference type="Pfam" id="PF02518">
    <property type="entry name" value="HATPase_c"/>
    <property type="match status" value="1"/>
</dbReference>
<dbReference type="Pfam" id="PF00512">
    <property type="entry name" value="HisKA"/>
    <property type="match status" value="1"/>
</dbReference>
<keyword evidence="6" id="KW-0902">Two-component regulatory system</keyword>
<dbReference type="Proteomes" id="UP001525961">
    <property type="component" value="Unassembled WGS sequence"/>
</dbReference>
<evidence type="ECO:0000256" key="7">
    <source>
        <dbReference type="PROSITE-ProRule" id="PRU00169"/>
    </source>
</evidence>
<keyword evidence="8" id="KW-0175">Coiled coil</keyword>
<evidence type="ECO:0000313" key="15">
    <source>
        <dbReference type="Proteomes" id="UP001525961"/>
    </source>
</evidence>
<dbReference type="SMART" id="SM00448">
    <property type="entry name" value="REC"/>
    <property type="match status" value="2"/>
</dbReference>
<dbReference type="PROSITE" id="PS50112">
    <property type="entry name" value="PAS"/>
    <property type="match status" value="1"/>
</dbReference>
<dbReference type="PROSITE" id="PS50113">
    <property type="entry name" value="PAC"/>
    <property type="match status" value="1"/>
</dbReference>
<evidence type="ECO:0000259" key="13">
    <source>
        <dbReference type="PROSITE" id="PS50113"/>
    </source>
</evidence>
<evidence type="ECO:0000256" key="2">
    <source>
        <dbReference type="ARBA" id="ARBA00012438"/>
    </source>
</evidence>
<evidence type="ECO:0000256" key="8">
    <source>
        <dbReference type="SAM" id="Coils"/>
    </source>
</evidence>
<evidence type="ECO:0000256" key="9">
    <source>
        <dbReference type="SAM" id="MobiDB-lite"/>
    </source>
</evidence>
<feature type="domain" description="Response regulatory" evidence="11">
    <location>
        <begin position="999"/>
        <end position="1117"/>
    </location>
</feature>
<dbReference type="PROSITE" id="PS50109">
    <property type="entry name" value="HIS_KIN"/>
    <property type="match status" value="1"/>
</dbReference>
<evidence type="ECO:0000259" key="11">
    <source>
        <dbReference type="PROSITE" id="PS50110"/>
    </source>
</evidence>
<dbReference type="NCBIfam" id="TIGR00229">
    <property type="entry name" value="sensory_box"/>
    <property type="match status" value="1"/>
</dbReference>
<dbReference type="SUPFAM" id="SSF55781">
    <property type="entry name" value="GAF domain-like"/>
    <property type="match status" value="2"/>
</dbReference>
<dbReference type="Pfam" id="PF00072">
    <property type="entry name" value="Response_reg"/>
    <property type="match status" value="2"/>
</dbReference>
<dbReference type="Pfam" id="PF01590">
    <property type="entry name" value="GAF"/>
    <property type="match status" value="2"/>
</dbReference>
<dbReference type="SUPFAM" id="SSF55874">
    <property type="entry name" value="ATPase domain of HSP90 chaperone/DNA topoisomerase II/histidine kinase"/>
    <property type="match status" value="1"/>
</dbReference>
<feature type="domain" description="PAS" evidence="12">
    <location>
        <begin position="217"/>
        <end position="255"/>
    </location>
</feature>
<dbReference type="CDD" id="cd00130">
    <property type="entry name" value="PAS"/>
    <property type="match status" value="1"/>
</dbReference>
<evidence type="ECO:0000256" key="6">
    <source>
        <dbReference type="ARBA" id="ARBA00023012"/>
    </source>
</evidence>
<dbReference type="EC" id="2.7.13.3" evidence="2"/>
<dbReference type="InterPro" id="IPR036097">
    <property type="entry name" value="HisK_dim/P_sf"/>
</dbReference>
<feature type="modified residue" description="4-aspartylphosphate" evidence="7">
    <location>
        <position position="1199"/>
    </location>
</feature>
<dbReference type="InterPro" id="IPR005467">
    <property type="entry name" value="His_kinase_dom"/>
</dbReference>
<evidence type="ECO:0000259" key="12">
    <source>
        <dbReference type="PROSITE" id="PS50112"/>
    </source>
</evidence>
<dbReference type="InterPro" id="IPR036890">
    <property type="entry name" value="HATPase_C_sf"/>
</dbReference>
<dbReference type="SMART" id="SM00388">
    <property type="entry name" value="HisKA"/>
    <property type="match status" value="1"/>
</dbReference>
<dbReference type="CDD" id="cd00082">
    <property type="entry name" value="HisKA"/>
    <property type="match status" value="1"/>
</dbReference>
<dbReference type="PRINTS" id="PR00344">
    <property type="entry name" value="BCTRLSENSOR"/>
</dbReference>
<dbReference type="PROSITE" id="PS50110">
    <property type="entry name" value="RESPONSE_REGULATORY"/>
    <property type="match status" value="2"/>
</dbReference>
<keyword evidence="15" id="KW-1185">Reference proteome</keyword>
<keyword evidence="3 7" id="KW-0597">Phosphoprotein</keyword>
<dbReference type="InterPro" id="IPR000700">
    <property type="entry name" value="PAS-assoc_C"/>
</dbReference>
<keyword evidence="4" id="KW-0808">Transferase</keyword>
<keyword evidence="5" id="KW-0418">Kinase</keyword>